<gene>
    <name evidence="7" type="ORF">DPQ33_10735</name>
</gene>
<dbReference type="Pfam" id="PF05193">
    <property type="entry name" value="Peptidase_M16_C"/>
    <property type="match status" value="2"/>
</dbReference>
<feature type="domain" description="Peptidase M16 C-terminal" evidence="6">
    <location>
        <begin position="662"/>
        <end position="834"/>
    </location>
</feature>
<comment type="similarity">
    <text evidence="2 3">Belongs to the peptidase M16 family.</text>
</comment>
<dbReference type="SUPFAM" id="SSF63411">
    <property type="entry name" value="LuxS/MPP-like metallohydrolase"/>
    <property type="match status" value="4"/>
</dbReference>
<dbReference type="AlphaFoldDB" id="A0A7M3MDT0"/>
<evidence type="ECO:0000313" key="8">
    <source>
        <dbReference type="Proteomes" id="UP000448292"/>
    </source>
</evidence>
<dbReference type="Proteomes" id="UP000448292">
    <property type="component" value="Unassembled WGS sequence"/>
</dbReference>
<accession>A0A7M3MDT0</accession>
<dbReference type="EMBL" id="QMIE01000009">
    <property type="protein sequence ID" value="TVM16881.1"/>
    <property type="molecule type" value="Genomic_DNA"/>
</dbReference>
<dbReference type="PROSITE" id="PS00143">
    <property type="entry name" value="INSULINASE"/>
    <property type="match status" value="1"/>
</dbReference>
<name>A0A7M3MDT0_9BACT</name>
<dbReference type="OrthoDB" id="9811314at2"/>
<dbReference type="PANTHER" id="PTHR11851:SF49">
    <property type="entry name" value="MITOCHONDRIAL-PROCESSING PEPTIDASE SUBUNIT ALPHA"/>
    <property type="match status" value="1"/>
</dbReference>
<dbReference type="InterPro" id="IPR011249">
    <property type="entry name" value="Metalloenz_LuxS/M16"/>
</dbReference>
<dbReference type="Gene3D" id="3.30.830.10">
    <property type="entry name" value="Metalloenzyme, LuxS/M16 peptidase-like"/>
    <property type="match status" value="4"/>
</dbReference>
<comment type="cofactor">
    <cofactor evidence="1">
        <name>Zn(2+)</name>
        <dbReference type="ChEBI" id="CHEBI:29105"/>
    </cofactor>
</comment>
<feature type="domain" description="Peptidase M16 C-terminal" evidence="6">
    <location>
        <begin position="200"/>
        <end position="378"/>
    </location>
</feature>
<keyword evidence="4" id="KW-0732">Signal</keyword>
<proteinExistence type="inferred from homology"/>
<reference evidence="7 8" key="1">
    <citation type="submission" date="2018-06" db="EMBL/GenBank/DDBJ databases">
        <title>Complete genome of Desulfovibrio indonesiensis P37SLT.</title>
        <authorList>
            <person name="Crispim J.S."/>
            <person name="Vidigal P.M.P."/>
            <person name="Silva L.C.F."/>
            <person name="Laguardia C.N."/>
            <person name="Araujo L.C."/>
            <person name="Dias R.S."/>
            <person name="Sousa M.P."/>
            <person name="Paula S.O."/>
            <person name="Silva C."/>
        </authorList>
    </citation>
    <scope>NUCLEOTIDE SEQUENCE [LARGE SCALE GENOMIC DNA]</scope>
    <source>
        <strain evidence="7 8">P37SLT</strain>
    </source>
</reference>
<sequence>MNVWRSLLVCFGVLSMISFIGPTPQALAIQESDVGHTLIHLENGMSVLVQEDDRFPLASVRLYVHTGSAYEAADQAGISHLLEHMVFKGTEDRAPGDVARDIEAVGGYVNAATSFDYTVYLSELPAERWQLALDVFKDMIFGAAIDPEELEREKQVVLSELQRGEDNPSTLLFKDIQKKVWPETSYAWPVIGYPETVTSIRPEDVKEYIERQYQPQSMLLVVVGKVSAEEAVAEAERVFGGLRNTRSITPPNPLPLKLLGTEGPQVTVRNGPYNKTYLSAAFPAPGFRATDATGLEVLAHLLGGDYTARLYRTYKYEKQLVDTVSMSYLALERVGMLYLHAVLDSGNLETFWSQLMEEFASLSGDDFSEDALDRAKLNMEDSLYQTKETLGGLASKLGFFQFFEGNPLAEENYLAELRQVNHATLDRLITSYLAPSRLSVSTLMPAEATEGDAPVRDDSAVSVEHALAGIIAEKWTQEAEPGRDSIATSKDKTVGEAEYMDLGNGRTLVLLPDPTLPYTAVSLHFRGGDLLITEDKQGLSELLGRVLPRGVQGMSTTEIQDYLSARAADLNTSAGRDLLGVSAKFPTRFSEDVLDLVVQVLTEPTFPKEEVAREKNNQLATIMKREDQPMGRMFRELFPQLFMDHPYGYYHMGQPDDLEALTREDVLALWEQQRSQPWVMSVCGDFDREIVVATAERLAEELPATDDPVAFTAPAWRDVREFALHMEDRNQAHLLLVFPVPGQGQEDGPGLRLLRNSLGGMSGPLFRTLRDEQGLGYSVSTFLWQSPESGFLAFYIGTSPEKLDQAREGFRTLITRLHETPMDEESVERGKNQLSGDYYREHQSLLSRSTEASGLMAQGLPHDLNREAIEAAQSLTAADLKELANKYLQLDKAYEVTLQP</sequence>
<dbReference type="Pfam" id="PF00675">
    <property type="entry name" value="Peptidase_M16"/>
    <property type="match status" value="2"/>
</dbReference>
<evidence type="ECO:0000256" key="3">
    <source>
        <dbReference type="RuleBase" id="RU004447"/>
    </source>
</evidence>
<feature type="domain" description="Peptidase M16 N-terminal" evidence="5">
    <location>
        <begin position="47"/>
        <end position="190"/>
    </location>
</feature>
<dbReference type="GO" id="GO:0006508">
    <property type="term" value="P:proteolysis"/>
    <property type="evidence" value="ECO:0007669"/>
    <property type="project" value="InterPro"/>
</dbReference>
<dbReference type="GO" id="GO:0046872">
    <property type="term" value="F:metal ion binding"/>
    <property type="evidence" value="ECO:0007669"/>
    <property type="project" value="InterPro"/>
</dbReference>
<dbReference type="InterPro" id="IPR001431">
    <property type="entry name" value="Pept_M16_Zn_BS"/>
</dbReference>
<evidence type="ECO:0000259" key="5">
    <source>
        <dbReference type="Pfam" id="PF00675"/>
    </source>
</evidence>
<organism evidence="7 8">
    <name type="scientific">Oceanidesulfovibrio indonesiensis</name>
    <dbReference type="NCBI Taxonomy" id="54767"/>
    <lineage>
        <taxon>Bacteria</taxon>
        <taxon>Pseudomonadati</taxon>
        <taxon>Thermodesulfobacteriota</taxon>
        <taxon>Desulfovibrionia</taxon>
        <taxon>Desulfovibrionales</taxon>
        <taxon>Desulfovibrionaceae</taxon>
        <taxon>Oceanidesulfovibrio</taxon>
    </lineage>
</organism>
<evidence type="ECO:0000256" key="2">
    <source>
        <dbReference type="ARBA" id="ARBA00007261"/>
    </source>
</evidence>
<comment type="caution">
    <text evidence="7">The sequence shown here is derived from an EMBL/GenBank/DDBJ whole genome shotgun (WGS) entry which is preliminary data.</text>
</comment>
<dbReference type="PANTHER" id="PTHR11851">
    <property type="entry name" value="METALLOPROTEASE"/>
    <property type="match status" value="1"/>
</dbReference>
<dbReference type="InterPro" id="IPR007863">
    <property type="entry name" value="Peptidase_M16_C"/>
</dbReference>
<evidence type="ECO:0000313" key="7">
    <source>
        <dbReference type="EMBL" id="TVM16881.1"/>
    </source>
</evidence>
<protein>
    <submittedName>
        <fullName evidence="7">Insulinase family protein</fullName>
    </submittedName>
</protein>
<dbReference type="GO" id="GO:0004222">
    <property type="term" value="F:metalloendopeptidase activity"/>
    <property type="evidence" value="ECO:0007669"/>
    <property type="project" value="InterPro"/>
</dbReference>
<feature type="signal peptide" evidence="4">
    <location>
        <begin position="1"/>
        <end position="28"/>
    </location>
</feature>
<feature type="domain" description="Peptidase M16 N-terminal" evidence="5">
    <location>
        <begin position="513"/>
        <end position="648"/>
    </location>
</feature>
<evidence type="ECO:0000256" key="1">
    <source>
        <dbReference type="ARBA" id="ARBA00001947"/>
    </source>
</evidence>
<dbReference type="InterPro" id="IPR011765">
    <property type="entry name" value="Pept_M16_N"/>
</dbReference>
<keyword evidence="8" id="KW-1185">Reference proteome</keyword>
<evidence type="ECO:0000256" key="4">
    <source>
        <dbReference type="SAM" id="SignalP"/>
    </source>
</evidence>
<feature type="chain" id="PRO_5029579050" evidence="4">
    <location>
        <begin position="29"/>
        <end position="900"/>
    </location>
</feature>
<evidence type="ECO:0000259" key="6">
    <source>
        <dbReference type="Pfam" id="PF05193"/>
    </source>
</evidence>
<dbReference type="InterPro" id="IPR050361">
    <property type="entry name" value="MPP/UQCRC_Complex"/>
</dbReference>